<dbReference type="CDD" id="cd01320">
    <property type="entry name" value="ADA"/>
    <property type="match status" value="1"/>
</dbReference>
<feature type="binding site" evidence="9">
    <location>
        <position position="14"/>
    </location>
    <ligand>
        <name>substrate</name>
    </ligand>
</feature>
<evidence type="ECO:0000313" key="12">
    <source>
        <dbReference type="Proteomes" id="UP001222800"/>
    </source>
</evidence>
<comment type="catalytic activity">
    <reaction evidence="8">
        <text>2'-deoxyadenosine + H2O + H(+) = 2'-deoxyinosine + NH4(+)</text>
        <dbReference type="Rhea" id="RHEA:28190"/>
        <dbReference type="ChEBI" id="CHEBI:15377"/>
        <dbReference type="ChEBI" id="CHEBI:15378"/>
        <dbReference type="ChEBI" id="CHEBI:17256"/>
        <dbReference type="ChEBI" id="CHEBI:28938"/>
        <dbReference type="ChEBI" id="CHEBI:28997"/>
        <dbReference type="EC" id="3.5.4.4"/>
    </reaction>
    <physiologicalReaction direction="left-to-right" evidence="8">
        <dbReference type="Rhea" id="RHEA:28191"/>
    </physiologicalReaction>
</comment>
<keyword evidence="5 9" id="KW-0546">Nucleotide metabolism</keyword>
<evidence type="ECO:0000256" key="4">
    <source>
        <dbReference type="ARBA" id="ARBA00022833"/>
    </source>
</evidence>
<dbReference type="InterPro" id="IPR032466">
    <property type="entry name" value="Metal_Hydrolase"/>
</dbReference>
<dbReference type="InterPro" id="IPR001365">
    <property type="entry name" value="A_deaminase_dom"/>
</dbReference>
<evidence type="ECO:0000256" key="8">
    <source>
        <dbReference type="ARBA" id="ARBA00049213"/>
    </source>
</evidence>
<keyword evidence="12" id="KW-1185">Reference proteome</keyword>
<feature type="binding site" evidence="9">
    <location>
        <position position="197"/>
    </location>
    <ligand>
        <name>Zn(2+)</name>
        <dbReference type="ChEBI" id="CHEBI:29105"/>
        <note>catalytic</note>
    </ligand>
</feature>
<feature type="domain" description="Adenosine deaminase" evidence="10">
    <location>
        <begin position="7"/>
        <end position="328"/>
    </location>
</feature>
<evidence type="ECO:0000256" key="7">
    <source>
        <dbReference type="ARBA" id="ARBA00047989"/>
    </source>
</evidence>
<sequence>MDLNKIPKIELHCHLDGSVRPDTILDIANKDNIDIPTYNINELKKYITAPEECHSLDEYLATFDIANKVMQTKENIKRIAYELLEDVSKYNVKYIEMRFAPLFHMAKGLKFDEIVQSVLDGIKEAESKFDVRGNVILCCMRHMSADDAIFVIEEGKKFLGKGVVAVDLAGSENLNFPEKFKEAFDLAKSYEYNITIHAGETGIGENVFKSIEMLHAQRIGHGVFAKDCVKSYQMLKDMGVTLEMCPTSNVQTKAVNAYEEHPLKDFLDDDIRISVNTDNMTVSDIDLDREFKILNEINKLTEEDFKRIYLYSVHASFASDEVKEELRKYV</sequence>
<comment type="cofactor">
    <cofactor evidence="9">
        <name>Zn(2+)</name>
        <dbReference type="ChEBI" id="CHEBI:29105"/>
    </cofactor>
    <text evidence="9">Binds 1 zinc ion per subunit.</text>
</comment>
<dbReference type="Proteomes" id="UP001222800">
    <property type="component" value="Chromosome"/>
</dbReference>
<proteinExistence type="inferred from homology"/>
<dbReference type="PANTHER" id="PTHR11409">
    <property type="entry name" value="ADENOSINE DEAMINASE"/>
    <property type="match status" value="1"/>
</dbReference>
<keyword evidence="3 9" id="KW-0378">Hydrolase</keyword>
<feature type="active site" description="Proton donor" evidence="9">
    <location>
        <position position="200"/>
    </location>
</feature>
<accession>A0ABY8EA55</accession>
<evidence type="ECO:0000256" key="5">
    <source>
        <dbReference type="ARBA" id="ARBA00023080"/>
    </source>
</evidence>
<name>A0ABY8EA55_9FIRM</name>
<dbReference type="NCBIfam" id="TIGR01430">
    <property type="entry name" value="aden_deam"/>
    <property type="match status" value="1"/>
</dbReference>
<dbReference type="InterPro" id="IPR006330">
    <property type="entry name" value="Ado/ade_deaminase"/>
</dbReference>
<dbReference type="EMBL" id="CP120733">
    <property type="protein sequence ID" value="WFD09818.1"/>
    <property type="molecule type" value="Genomic_DNA"/>
</dbReference>
<evidence type="ECO:0000259" key="10">
    <source>
        <dbReference type="Pfam" id="PF00962"/>
    </source>
</evidence>
<evidence type="ECO:0000256" key="6">
    <source>
        <dbReference type="ARBA" id="ARBA00031852"/>
    </source>
</evidence>
<evidence type="ECO:0000256" key="9">
    <source>
        <dbReference type="HAMAP-Rule" id="MF_00540"/>
    </source>
</evidence>
<feature type="site" description="Important for catalytic activity" evidence="9">
    <location>
        <position position="221"/>
    </location>
</feature>
<dbReference type="GO" id="GO:0016787">
    <property type="term" value="F:hydrolase activity"/>
    <property type="evidence" value="ECO:0007669"/>
    <property type="project" value="UniProtKB-KW"/>
</dbReference>
<dbReference type="PANTHER" id="PTHR11409:SF43">
    <property type="entry name" value="ADENOSINE DEAMINASE"/>
    <property type="match status" value="1"/>
</dbReference>
<comment type="similarity">
    <text evidence="9">Belongs to the metallo-dependent hydrolases superfamily. Adenosine and AMP deaminases family. Adenosine deaminase subfamily.</text>
</comment>
<evidence type="ECO:0000256" key="1">
    <source>
        <dbReference type="ARBA" id="ARBA00012784"/>
    </source>
</evidence>
<protein>
    <recommendedName>
        <fullName evidence="1 9">Adenosine deaminase</fullName>
        <ecNumber evidence="1 9">3.5.4.4</ecNumber>
    </recommendedName>
    <alternativeName>
        <fullName evidence="6 9">Adenosine aminohydrolase</fullName>
    </alternativeName>
</protein>
<keyword evidence="2 9" id="KW-0479">Metal-binding</keyword>
<reference evidence="11 12" key="1">
    <citation type="submission" date="2023-03" db="EMBL/GenBank/DDBJ databases">
        <title>Complete genome sequence of Tepidibacter sp. SWIR-1, isolated from a deep-sea hydrothermal vent.</title>
        <authorList>
            <person name="Li X."/>
        </authorList>
    </citation>
    <scope>NUCLEOTIDE SEQUENCE [LARGE SCALE GENOMIC DNA]</scope>
    <source>
        <strain evidence="11 12">SWIR-1</strain>
    </source>
</reference>
<dbReference type="InterPro" id="IPR028893">
    <property type="entry name" value="A_deaminase"/>
</dbReference>
<organism evidence="11 12">
    <name type="scientific">Tepidibacter hydrothermalis</name>
    <dbReference type="NCBI Taxonomy" id="3036126"/>
    <lineage>
        <taxon>Bacteria</taxon>
        <taxon>Bacillati</taxon>
        <taxon>Bacillota</taxon>
        <taxon>Clostridia</taxon>
        <taxon>Peptostreptococcales</taxon>
        <taxon>Peptostreptococcaceae</taxon>
        <taxon>Tepidibacter</taxon>
    </lineage>
</organism>
<evidence type="ECO:0000256" key="2">
    <source>
        <dbReference type="ARBA" id="ARBA00022723"/>
    </source>
</evidence>
<dbReference type="SUPFAM" id="SSF51556">
    <property type="entry name" value="Metallo-dependent hydrolases"/>
    <property type="match status" value="1"/>
</dbReference>
<evidence type="ECO:0000313" key="11">
    <source>
        <dbReference type="EMBL" id="WFD09818.1"/>
    </source>
</evidence>
<keyword evidence="4 9" id="KW-0862">Zinc</keyword>
<evidence type="ECO:0000256" key="3">
    <source>
        <dbReference type="ARBA" id="ARBA00022801"/>
    </source>
</evidence>
<dbReference type="RefSeq" id="WP_277731771.1">
    <property type="nucleotide sequence ID" value="NZ_CP120733.1"/>
</dbReference>
<comment type="caution">
    <text evidence="9">Lacks conserved residue(s) required for the propagation of feature annotation.</text>
</comment>
<comment type="function">
    <text evidence="9">Catalyzes the hydrolytic deamination of adenosine and 2-deoxyadenosine.</text>
</comment>
<feature type="binding site" evidence="9">
    <location>
        <position position="12"/>
    </location>
    <ligand>
        <name>Zn(2+)</name>
        <dbReference type="ChEBI" id="CHEBI:29105"/>
        <note>catalytic</note>
    </ligand>
</feature>
<dbReference type="Gene3D" id="3.20.20.140">
    <property type="entry name" value="Metal-dependent hydrolases"/>
    <property type="match status" value="1"/>
</dbReference>
<dbReference type="HAMAP" id="MF_00540">
    <property type="entry name" value="A_deaminase"/>
    <property type="match status" value="1"/>
</dbReference>
<dbReference type="EC" id="3.5.4.4" evidence="1 9"/>
<dbReference type="Pfam" id="PF00962">
    <property type="entry name" value="A_deaminase"/>
    <property type="match status" value="1"/>
</dbReference>
<comment type="catalytic activity">
    <reaction evidence="7">
        <text>adenosine + H2O + H(+) = inosine + NH4(+)</text>
        <dbReference type="Rhea" id="RHEA:24408"/>
        <dbReference type="ChEBI" id="CHEBI:15377"/>
        <dbReference type="ChEBI" id="CHEBI:15378"/>
        <dbReference type="ChEBI" id="CHEBI:16335"/>
        <dbReference type="ChEBI" id="CHEBI:17596"/>
        <dbReference type="ChEBI" id="CHEBI:28938"/>
        <dbReference type="EC" id="3.5.4.4"/>
    </reaction>
    <physiologicalReaction direction="left-to-right" evidence="7">
        <dbReference type="Rhea" id="RHEA:24409"/>
    </physiologicalReaction>
</comment>
<feature type="binding site" evidence="9">
    <location>
        <position position="14"/>
    </location>
    <ligand>
        <name>Zn(2+)</name>
        <dbReference type="ChEBI" id="CHEBI:29105"/>
        <note>catalytic</note>
    </ligand>
</feature>
<feature type="binding site" evidence="9">
    <location>
        <position position="278"/>
    </location>
    <ligand>
        <name>Zn(2+)</name>
        <dbReference type="ChEBI" id="CHEBI:29105"/>
        <note>catalytic</note>
    </ligand>
</feature>
<feature type="binding site" evidence="9">
    <location>
        <position position="16"/>
    </location>
    <ligand>
        <name>substrate</name>
    </ligand>
</feature>
<gene>
    <name evidence="9 11" type="primary">add</name>
    <name evidence="11" type="ORF">P4S50_15675</name>
</gene>
<feature type="binding site" evidence="9">
    <location>
        <position position="170"/>
    </location>
    <ligand>
        <name>substrate</name>
    </ligand>
</feature>